<name>X0XQJ3_9ZZZZ</name>
<sequence>MSSFKDHFLDGTKAKEGVKLPLFDRNGGVSEDFLMVRWVWDDKVRAALDNLKR</sequence>
<comment type="caution">
    <text evidence="1">The sequence shown here is derived from an EMBL/GenBank/DDBJ whole genome shotgun (WGS) entry which is preliminary data.</text>
</comment>
<reference evidence="1" key="1">
    <citation type="journal article" date="2014" name="Front. Microbiol.">
        <title>High frequency of phylogenetically diverse reductive dehalogenase-homologous genes in deep subseafloor sedimentary metagenomes.</title>
        <authorList>
            <person name="Kawai M."/>
            <person name="Futagami T."/>
            <person name="Toyoda A."/>
            <person name="Takaki Y."/>
            <person name="Nishi S."/>
            <person name="Hori S."/>
            <person name="Arai W."/>
            <person name="Tsubouchi T."/>
            <person name="Morono Y."/>
            <person name="Uchiyama I."/>
            <person name="Ito T."/>
            <person name="Fujiyama A."/>
            <person name="Inagaki F."/>
            <person name="Takami H."/>
        </authorList>
    </citation>
    <scope>NUCLEOTIDE SEQUENCE</scope>
    <source>
        <strain evidence="1">Expedition CK06-06</strain>
    </source>
</reference>
<evidence type="ECO:0000313" key="1">
    <source>
        <dbReference type="EMBL" id="GAG45510.1"/>
    </source>
</evidence>
<feature type="non-terminal residue" evidence="1">
    <location>
        <position position="53"/>
    </location>
</feature>
<gene>
    <name evidence="1" type="ORF">S01H1_80148</name>
</gene>
<accession>X0XQJ3</accession>
<dbReference type="AlphaFoldDB" id="X0XQJ3"/>
<organism evidence="1">
    <name type="scientific">marine sediment metagenome</name>
    <dbReference type="NCBI Taxonomy" id="412755"/>
    <lineage>
        <taxon>unclassified sequences</taxon>
        <taxon>metagenomes</taxon>
        <taxon>ecological metagenomes</taxon>
    </lineage>
</organism>
<protein>
    <submittedName>
        <fullName evidence="1">Uncharacterized protein</fullName>
    </submittedName>
</protein>
<dbReference type="EMBL" id="BARS01054090">
    <property type="protein sequence ID" value="GAG45510.1"/>
    <property type="molecule type" value="Genomic_DNA"/>
</dbReference>
<proteinExistence type="predicted"/>